<dbReference type="PANTHER" id="PTHR35526:SF3">
    <property type="entry name" value="ANTI-SIGMA-F FACTOR RSBW"/>
    <property type="match status" value="1"/>
</dbReference>
<dbReference type="Proteomes" id="UP000326354">
    <property type="component" value="Chromosome"/>
</dbReference>
<dbReference type="EMBL" id="AP019860">
    <property type="protein sequence ID" value="BBM81777.1"/>
    <property type="molecule type" value="Genomic_DNA"/>
</dbReference>
<sequence length="377" mass="42157">MQNVTTNFSYDAEDKRIGIISISGMIDLSNVGDFSQFLDKVLEVTCNILIFNLSGLTYMNSTGFGALTSRAMNEPKFKIIFCNLESNISEVFSMFGLDNVCDILPDLESAMEVAKTLVEDGTYDRESSIEEIEELEDESERELHVEEEQNTSQVTTEATNATANSAARMPTPTDGTPSTHVQFPTIKRCLSCGKKINFRTTGHYRCPRCKSILFINNEGTLNLIENPLSPSLPAVPENEGAPDEITIIFPSDTNYLSKIRDFIMSFTKATFDDQQRDSITMAVDEACSNAIEHAHHFDRNKKIHMSVLINEEFFSITITDSGVNTFSEHLVQPDDDQIKKSGRGMGLILMRRMMDEVNIRKTETNGTSISLVKYAKA</sequence>
<keyword evidence="1" id="KW-0808">Transferase</keyword>
<evidence type="ECO:0000256" key="2">
    <source>
        <dbReference type="SAM" id="MobiDB-lite"/>
    </source>
</evidence>
<dbReference type="OrthoDB" id="287687at2"/>
<protein>
    <submittedName>
        <fullName evidence="4">ATPase</fullName>
    </submittedName>
</protein>
<evidence type="ECO:0000259" key="3">
    <source>
        <dbReference type="PROSITE" id="PS50801"/>
    </source>
</evidence>
<accession>A0A5S9IHP5</accession>
<dbReference type="SUPFAM" id="SSF52091">
    <property type="entry name" value="SpoIIaa-like"/>
    <property type="match status" value="1"/>
</dbReference>
<dbReference type="InterPro" id="IPR002645">
    <property type="entry name" value="STAS_dom"/>
</dbReference>
<dbReference type="RefSeq" id="WP_151966043.1">
    <property type="nucleotide sequence ID" value="NZ_AP019860.1"/>
</dbReference>
<evidence type="ECO:0000256" key="1">
    <source>
        <dbReference type="ARBA" id="ARBA00022527"/>
    </source>
</evidence>
<feature type="domain" description="STAS" evidence="3">
    <location>
        <begin position="19"/>
        <end position="114"/>
    </location>
</feature>
<evidence type="ECO:0000313" key="4">
    <source>
        <dbReference type="EMBL" id="BBM81777.1"/>
    </source>
</evidence>
<dbReference type="PANTHER" id="PTHR35526">
    <property type="entry name" value="ANTI-SIGMA-F FACTOR RSBW-RELATED"/>
    <property type="match status" value="1"/>
</dbReference>
<dbReference type="InterPro" id="IPR036890">
    <property type="entry name" value="HATPase_C_sf"/>
</dbReference>
<feature type="compositionally biased region" description="Low complexity" evidence="2">
    <location>
        <begin position="155"/>
        <end position="167"/>
    </location>
</feature>
<keyword evidence="5" id="KW-1185">Reference proteome</keyword>
<name>A0A5S9IHP5_UABAM</name>
<dbReference type="Gene3D" id="3.30.565.10">
    <property type="entry name" value="Histidine kinase-like ATPase, C-terminal domain"/>
    <property type="match status" value="1"/>
</dbReference>
<dbReference type="AlphaFoldDB" id="A0A5S9IHP5"/>
<dbReference type="KEGG" id="uam:UABAM_00116"/>
<proteinExistence type="predicted"/>
<keyword evidence="1" id="KW-0418">Kinase</keyword>
<organism evidence="4 5">
    <name type="scientific">Uabimicrobium amorphum</name>
    <dbReference type="NCBI Taxonomy" id="2596890"/>
    <lineage>
        <taxon>Bacteria</taxon>
        <taxon>Pseudomonadati</taxon>
        <taxon>Planctomycetota</taxon>
        <taxon>Candidatus Uabimicrobiia</taxon>
        <taxon>Candidatus Uabimicrobiales</taxon>
        <taxon>Candidatus Uabimicrobiaceae</taxon>
        <taxon>Candidatus Uabimicrobium</taxon>
    </lineage>
</organism>
<keyword evidence="1" id="KW-0723">Serine/threonine-protein kinase</keyword>
<dbReference type="CDD" id="cd07043">
    <property type="entry name" value="STAS_anti-anti-sigma_factors"/>
    <property type="match status" value="1"/>
</dbReference>
<dbReference type="Pfam" id="PF13581">
    <property type="entry name" value="HATPase_c_2"/>
    <property type="match status" value="1"/>
</dbReference>
<evidence type="ECO:0000313" key="5">
    <source>
        <dbReference type="Proteomes" id="UP000326354"/>
    </source>
</evidence>
<dbReference type="InterPro" id="IPR036513">
    <property type="entry name" value="STAS_dom_sf"/>
</dbReference>
<reference evidence="4 5" key="1">
    <citation type="submission" date="2019-08" db="EMBL/GenBank/DDBJ databases">
        <title>Complete genome sequence of Candidatus Uab amorphum.</title>
        <authorList>
            <person name="Shiratori T."/>
            <person name="Suzuki S."/>
            <person name="Kakizawa Y."/>
            <person name="Ishida K."/>
        </authorList>
    </citation>
    <scope>NUCLEOTIDE SEQUENCE [LARGE SCALE GENOMIC DNA]</scope>
    <source>
        <strain evidence="4 5">SRT547</strain>
    </source>
</reference>
<dbReference type="PROSITE" id="PS50801">
    <property type="entry name" value="STAS"/>
    <property type="match status" value="1"/>
</dbReference>
<dbReference type="InterPro" id="IPR050267">
    <property type="entry name" value="Anti-sigma-factor_SerPK"/>
</dbReference>
<gene>
    <name evidence="4" type="ORF">UABAM_00116</name>
</gene>
<feature type="region of interest" description="Disordered" evidence="2">
    <location>
        <begin position="135"/>
        <end position="180"/>
    </location>
</feature>
<dbReference type="SUPFAM" id="SSF55874">
    <property type="entry name" value="ATPase domain of HSP90 chaperone/DNA topoisomerase II/histidine kinase"/>
    <property type="match status" value="1"/>
</dbReference>
<dbReference type="Pfam" id="PF01740">
    <property type="entry name" value="STAS"/>
    <property type="match status" value="1"/>
</dbReference>
<dbReference type="InterPro" id="IPR003594">
    <property type="entry name" value="HATPase_dom"/>
</dbReference>
<dbReference type="GO" id="GO:0004674">
    <property type="term" value="F:protein serine/threonine kinase activity"/>
    <property type="evidence" value="ECO:0007669"/>
    <property type="project" value="UniProtKB-KW"/>
</dbReference>
<dbReference type="CDD" id="cd16936">
    <property type="entry name" value="HATPase_RsbW-like"/>
    <property type="match status" value="1"/>
</dbReference>
<dbReference type="Gene3D" id="3.30.750.24">
    <property type="entry name" value="STAS domain"/>
    <property type="match status" value="1"/>
</dbReference>